<dbReference type="Gene3D" id="3.40.50.150">
    <property type="entry name" value="Vaccinia Virus protein VP39"/>
    <property type="match status" value="1"/>
</dbReference>
<keyword evidence="1" id="KW-0489">Methyltransferase</keyword>
<dbReference type="Proteomes" id="UP000626026">
    <property type="component" value="Unassembled WGS sequence"/>
</dbReference>
<protein>
    <submittedName>
        <fullName evidence="1">Class I SAM-dependent methyltransferase</fullName>
    </submittedName>
</protein>
<keyword evidence="1" id="KW-0808">Transferase</keyword>
<organism evidence="1 2">
    <name type="scientific">Teichococcus aerophilus</name>
    <dbReference type="NCBI Taxonomy" id="1224513"/>
    <lineage>
        <taxon>Bacteria</taxon>
        <taxon>Pseudomonadati</taxon>
        <taxon>Pseudomonadota</taxon>
        <taxon>Alphaproteobacteria</taxon>
        <taxon>Acetobacterales</taxon>
        <taxon>Roseomonadaceae</taxon>
        <taxon>Roseomonas</taxon>
    </lineage>
</organism>
<dbReference type="InterPro" id="IPR029063">
    <property type="entry name" value="SAM-dependent_MTases_sf"/>
</dbReference>
<evidence type="ECO:0000313" key="1">
    <source>
        <dbReference type="EMBL" id="MBC9208789.1"/>
    </source>
</evidence>
<dbReference type="GO" id="GO:0008168">
    <property type="term" value="F:methyltransferase activity"/>
    <property type="evidence" value="ECO:0007669"/>
    <property type="project" value="UniProtKB-KW"/>
</dbReference>
<evidence type="ECO:0000313" key="2">
    <source>
        <dbReference type="Proteomes" id="UP000626026"/>
    </source>
</evidence>
<reference evidence="1 2" key="1">
    <citation type="journal article" date="2013" name="Int. J. Syst. Evol. Microbiol.">
        <title>Roseomonas aerophila sp. nov., isolated from air.</title>
        <authorList>
            <person name="Kim S.J."/>
            <person name="Weon H.Y."/>
            <person name="Ahn J.H."/>
            <person name="Hong S.B."/>
            <person name="Seok S.J."/>
            <person name="Whang K.S."/>
            <person name="Kwon S.W."/>
        </authorList>
    </citation>
    <scope>NUCLEOTIDE SEQUENCE [LARGE SCALE GENOMIC DNA]</scope>
    <source>
        <strain evidence="1 2">NBRC 108923</strain>
    </source>
</reference>
<gene>
    <name evidence="1" type="ORF">IBL26_18205</name>
</gene>
<dbReference type="EMBL" id="JACTVA010000039">
    <property type="protein sequence ID" value="MBC9208789.1"/>
    <property type="molecule type" value="Genomic_DNA"/>
</dbReference>
<comment type="caution">
    <text evidence="1">The sequence shown here is derived from an EMBL/GenBank/DDBJ whole genome shotgun (WGS) entry which is preliminary data.</text>
</comment>
<name>A0ABR7RQA3_9PROT</name>
<dbReference type="SUPFAM" id="SSF53335">
    <property type="entry name" value="S-adenosyl-L-methionine-dependent methyltransferases"/>
    <property type="match status" value="1"/>
</dbReference>
<proteinExistence type="predicted"/>
<dbReference type="RefSeq" id="WP_187785940.1">
    <property type="nucleotide sequence ID" value="NZ_JACTVA010000039.1"/>
</dbReference>
<keyword evidence="2" id="KW-1185">Reference proteome</keyword>
<dbReference type="GO" id="GO:0032259">
    <property type="term" value="P:methylation"/>
    <property type="evidence" value="ECO:0007669"/>
    <property type="project" value="UniProtKB-KW"/>
</dbReference>
<accession>A0ABR7RQA3</accession>
<sequence>MSDDFDGDWLQLREQFDSRARSVPLALLLAEALPVRPRILDLGAGTGALFRWLAPYIGRTQIWTLVDADARLLERAFNDIGEAAEQVGWIVTLPKRQVMLIHTPVGVWRVEAQLADLAEAPGNLKLDQADAVVSTALCDLVSRPWVSRMAATLRVPFYAALNVNGHEGFYPPHADDRLIARGFRQDQRRDKGFGGRALGPDAPREMARAFRAEGFRVVTAPSPWHIPAATPNMAEALADGHADAAGKSLPPVLRARIEAWRRARQLQAARGALVARVGHADLLALPPSVAKTALTIN</sequence>